<organism evidence="3 4">
    <name type="scientific">Ideonella azotifigens</name>
    <dbReference type="NCBI Taxonomy" id="513160"/>
    <lineage>
        <taxon>Bacteria</taxon>
        <taxon>Pseudomonadati</taxon>
        <taxon>Pseudomonadota</taxon>
        <taxon>Betaproteobacteria</taxon>
        <taxon>Burkholderiales</taxon>
        <taxon>Sphaerotilaceae</taxon>
        <taxon>Ideonella</taxon>
    </lineage>
</organism>
<protein>
    <recommendedName>
        <fullName evidence="2">DUF4124 domain-containing protein</fullName>
    </recommendedName>
</protein>
<reference evidence="3 4" key="1">
    <citation type="journal article" date="2019" name="Int. J. Syst. Evol. Microbiol.">
        <title>The Global Catalogue of Microorganisms (GCM) 10K type strain sequencing project: providing services to taxonomists for standard genome sequencing and annotation.</title>
        <authorList>
            <consortium name="The Broad Institute Genomics Platform"/>
            <consortium name="The Broad Institute Genome Sequencing Center for Infectious Disease"/>
            <person name="Wu L."/>
            <person name="Ma J."/>
        </authorList>
    </citation>
    <scope>NUCLEOTIDE SEQUENCE [LARGE SCALE GENOMIC DNA]</scope>
    <source>
        <strain evidence="3 4">JCM 15503</strain>
    </source>
</reference>
<proteinExistence type="predicted"/>
<feature type="compositionally biased region" description="Basic and acidic residues" evidence="1">
    <location>
        <begin position="95"/>
        <end position="114"/>
    </location>
</feature>
<accession>A0ABN1JRR5</accession>
<sequence length="162" mass="17618">MALSASNASAQAIWKWRDRDGHLQVSDRAPPVDVPDKDILQRPGAARGVTVSASAPLDAGTDALIPAPGASAPSTDRELEARKRKLLADQAAQKQAKESADKERTASVKAENCRRARNQLKTLESGVRISRPNEQGEREVLDDQGREQETQRARDLVNSNCN</sequence>
<dbReference type="RefSeq" id="WP_231011138.1">
    <property type="nucleotide sequence ID" value="NZ_BAAAEW010000006.1"/>
</dbReference>
<dbReference type="Proteomes" id="UP001500279">
    <property type="component" value="Unassembled WGS sequence"/>
</dbReference>
<dbReference type="InterPro" id="IPR025392">
    <property type="entry name" value="DUF4124"/>
</dbReference>
<dbReference type="EMBL" id="BAAAEW010000006">
    <property type="protein sequence ID" value="GAA0745388.1"/>
    <property type="molecule type" value="Genomic_DNA"/>
</dbReference>
<feature type="region of interest" description="Disordered" evidence="1">
    <location>
        <begin position="18"/>
        <end position="162"/>
    </location>
</feature>
<comment type="caution">
    <text evidence="3">The sequence shown here is derived from an EMBL/GenBank/DDBJ whole genome shotgun (WGS) entry which is preliminary data.</text>
</comment>
<gene>
    <name evidence="3" type="ORF">GCM10009107_11720</name>
</gene>
<keyword evidence="4" id="KW-1185">Reference proteome</keyword>
<dbReference type="Pfam" id="PF13511">
    <property type="entry name" value="DUF4124"/>
    <property type="match status" value="1"/>
</dbReference>
<feature type="compositionally biased region" description="Basic and acidic residues" evidence="1">
    <location>
        <begin position="134"/>
        <end position="155"/>
    </location>
</feature>
<evidence type="ECO:0000256" key="1">
    <source>
        <dbReference type="SAM" id="MobiDB-lite"/>
    </source>
</evidence>
<name>A0ABN1JRR5_9BURK</name>
<evidence type="ECO:0000259" key="2">
    <source>
        <dbReference type="Pfam" id="PF13511"/>
    </source>
</evidence>
<evidence type="ECO:0000313" key="3">
    <source>
        <dbReference type="EMBL" id="GAA0745388.1"/>
    </source>
</evidence>
<evidence type="ECO:0000313" key="4">
    <source>
        <dbReference type="Proteomes" id="UP001500279"/>
    </source>
</evidence>
<feature type="domain" description="DUF4124" evidence="2">
    <location>
        <begin position="1"/>
        <end position="47"/>
    </location>
</feature>